<dbReference type="Pfam" id="PF00497">
    <property type="entry name" value="SBP_bac_3"/>
    <property type="match status" value="1"/>
</dbReference>
<evidence type="ECO:0000259" key="3">
    <source>
        <dbReference type="SMART" id="SM00062"/>
    </source>
</evidence>
<feature type="domain" description="Solute-binding protein family 3/N-terminal" evidence="3">
    <location>
        <begin position="51"/>
        <end position="282"/>
    </location>
</feature>
<proteinExistence type="predicted"/>
<evidence type="ECO:0000256" key="1">
    <source>
        <dbReference type="ARBA" id="ARBA00022729"/>
    </source>
</evidence>
<dbReference type="SUPFAM" id="SSF53850">
    <property type="entry name" value="Periplasmic binding protein-like II"/>
    <property type="match status" value="1"/>
</dbReference>
<accession>A0A1X1WLZ1</accession>
<sequence length="289" mass="30613">MPASSITRWRTLAALTALVVCACTPAATVTAPALDGTKCRKDALDTLYPGILTFGADQPVYPPWYLGDDPTNGEGFEAALAYAVAAELRYAADDVRWVRVAFNAALAPGPKTFDANLSQFSITEQRRAAVDFSAPYFDVTQAVVTVRTSPAATARTLDDLRRLHLGAQVGSTSHSAATALEGRTAVEVYNTNVDAKMALVDGRIDAMVADLPTAFAVANELNGGVMIGQLPDDGGADQSHAEQFGIVLDHGSSLTRCMSWAVDSLRDNGTLARLQQRWLADAGRAPVLS</sequence>
<dbReference type="InterPro" id="IPR001320">
    <property type="entry name" value="Iontro_rcpt_C"/>
</dbReference>
<dbReference type="CDD" id="cd13530">
    <property type="entry name" value="PBP2_peptides_like"/>
    <property type="match status" value="1"/>
</dbReference>
<dbReference type="GO" id="GO:0016020">
    <property type="term" value="C:membrane"/>
    <property type="evidence" value="ECO:0007669"/>
    <property type="project" value="InterPro"/>
</dbReference>
<feature type="chain" id="PRO_5039675059" evidence="2">
    <location>
        <begin position="27"/>
        <end position="289"/>
    </location>
</feature>
<dbReference type="PANTHER" id="PTHR35936">
    <property type="entry name" value="MEMBRANE-BOUND LYTIC MUREIN TRANSGLYCOSYLASE F"/>
    <property type="match status" value="1"/>
</dbReference>
<evidence type="ECO:0000313" key="6">
    <source>
        <dbReference type="Proteomes" id="UP000193622"/>
    </source>
</evidence>
<evidence type="ECO:0000313" key="5">
    <source>
        <dbReference type="EMBL" id="ORV87615.1"/>
    </source>
</evidence>
<dbReference type="InterPro" id="IPR001638">
    <property type="entry name" value="Solute-binding_3/MltF_N"/>
</dbReference>
<dbReference type="EMBL" id="LQPC01000030">
    <property type="protein sequence ID" value="ORV87615.1"/>
    <property type="molecule type" value="Genomic_DNA"/>
</dbReference>
<organism evidence="5 6">
    <name type="scientific">Mycolicibacterium iranicum</name>
    <name type="common">Mycobacterium iranicum</name>
    <dbReference type="NCBI Taxonomy" id="912594"/>
    <lineage>
        <taxon>Bacteria</taxon>
        <taxon>Bacillati</taxon>
        <taxon>Actinomycetota</taxon>
        <taxon>Actinomycetes</taxon>
        <taxon>Mycobacteriales</taxon>
        <taxon>Mycobacteriaceae</taxon>
        <taxon>Mycolicibacterium</taxon>
    </lineage>
</organism>
<dbReference type="Gene3D" id="3.40.190.10">
    <property type="entry name" value="Periplasmic binding protein-like II"/>
    <property type="match status" value="2"/>
</dbReference>
<dbReference type="AlphaFoldDB" id="A0A1X1WLZ1"/>
<feature type="signal peptide" evidence="2">
    <location>
        <begin position="1"/>
        <end position="26"/>
    </location>
</feature>
<evidence type="ECO:0000259" key="4">
    <source>
        <dbReference type="SMART" id="SM00079"/>
    </source>
</evidence>
<dbReference type="GO" id="GO:0015276">
    <property type="term" value="F:ligand-gated monoatomic ion channel activity"/>
    <property type="evidence" value="ECO:0007669"/>
    <property type="project" value="InterPro"/>
</dbReference>
<keyword evidence="1 2" id="KW-0732">Signal</keyword>
<dbReference type="Proteomes" id="UP000193622">
    <property type="component" value="Unassembled WGS sequence"/>
</dbReference>
<comment type="caution">
    <text evidence="5">The sequence shown here is derived from an EMBL/GenBank/DDBJ whole genome shotgun (WGS) entry which is preliminary data.</text>
</comment>
<gene>
    <name evidence="5" type="ORF">AWC12_14600</name>
</gene>
<protein>
    <submittedName>
        <fullName evidence="5">ABC transporter substrate-binding protein</fullName>
    </submittedName>
</protein>
<dbReference type="SMART" id="SM00079">
    <property type="entry name" value="PBPe"/>
    <property type="match status" value="1"/>
</dbReference>
<dbReference type="PANTHER" id="PTHR35936:SF17">
    <property type="entry name" value="ARGININE-BINDING EXTRACELLULAR PROTEIN ARTP"/>
    <property type="match status" value="1"/>
</dbReference>
<name>A0A1X1WLZ1_MYCIR</name>
<reference evidence="5 6" key="1">
    <citation type="submission" date="2016-01" db="EMBL/GenBank/DDBJ databases">
        <title>The new phylogeny of the genus Mycobacterium.</title>
        <authorList>
            <person name="Tarcisio F."/>
            <person name="Conor M."/>
            <person name="Antonella G."/>
            <person name="Elisabetta G."/>
            <person name="Giulia F.S."/>
            <person name="Sara T."/>
            <person name="Anna F."/>
            <person name="Clotilde B."/>
            <person name="Roberto B."/>
            <person name="Veronica D.S."/>
            <person name="Fabio R."/>
            <person name="Monica P."/>
            <person name="Olivier J."/>
            <person name="Enrico T."/>
            <person name="Nicola S."/>
        </authorList>
    </citation>
    <scope>NUCLEOTIDE SEQUENCE [LARGE SCALE GENOMIC DNA]</scope>
    <source>
        <strain evidence="5 6">DSM 45541</strain>
    </source>
</reference>
<dbReference type="SMART" id="SM00062">
    <property type="entry name" value="PBPb"/>
    <property type="match status" value="1"/>
</dbReference>
<evidence type="ECO:0000256" key="2">
    <source>
        <dbReference type="SAM" id="SignalP"/>
    </source>
</evidence>
<feature type="domain" description="Ionotropic glutamate receptor C-terminal" evidence="4">
    <location>
        <begin position="53"/>
        <end position="281"/>
    </location>
</feature>
<dbReference type="RefSeq" id="WP_085175015.1">
    <property type="nucleotide sequence ID" value="NZ_LQPC01000030.1"/>
</dbReference>